<accession>A0ABP9N754</accession>
<dbReference type="Gene3D" id="3.90.1140.10">
    <property type="entry name" value="Cyclic phosphodiesterase"/>
    <property type="match status" value="1"/>
</dbReference>
<evidence type="ECO:0000313" key="2">
    <source>
        <dbReference type="Proteomes" id="UP001500804"/>
    </source>
</evidence>
<dbReference type="Proteomes" id="UP001500804">
    <property type="component" value="Unassembled WGS sequence"/>
</dbReference>
<name>A0ABP9N754_9PSEU</name>
<dbReference type="RefSeq" id="WP_345602406.1">
    <property type="nucleotide sequence ID" value="NZ_BAABJO010000001.1"/>
</dbReference>
<comment type="caution">
    <text evidence="1">The sequence shown here is derived from an EMBL/GenBank/DDBJ whole genome shotgun (WGS) entry which is preliminary data.</text>
</comment>
<sequence>MRLFVATRPPADVVVEVLGALRREPVAGVTWSVPEQWVVKLRPLGHVPEHLVDPLVTALSDELTGVPPVRCTLGPATRRLGGQWLGAPVSGLDDLAAVVFDATIGIVPVTHPQPFRADVVLARGRVPAGLAGEPVAAEWTAREVALVADRSSPRRPLLDDLATFVLTGR</sequence>
<organism evidence="1 2">
    <name type="scientific">Pseudonocardia adelaidensis</name>
    <dbReference type="NCBI Taxonomy" id="648754"/>
    <lineage>
        <taxon>Bacteria</taxon>
        <taxon>Bacillati</taxon>
        <taxon>Actinomycetota</taxon>
        <taxon>Actinomycetes</taxon>
        <taxon>Pseudonocardiales</taxon>
        <taxon>Pseudonocardiaceae</taxon>
        <taxon>Pseudonocardia</taxon>
    </lineage>
</organism>
<gene>
    <name evidence="1" type="ORF">GCM10023320_00710</name>
</gene>
<dbReference type="SUPFAM" id="SSF55144">
    <property type="entry name" value="LigT-like"/>
    <property type="match status" value="1"/>
</dbReference>
<evidence type="ECO:0000313" key="1">
    <source>
        <dbReference type="EMBL" id="GAA5109783.1"/>
    </source>
</evidence>
<protein>
    <recommendedName>
        <fullName evidence="3">2'-5' RNA ligase</fullName>
    </recommendedName>
</protein>
<keyword evidence="2" id="KW-1185">Reference proteome</keyword>
<dbReference type="EMBL" id="BAABJO010000001">
    <property type="protein sequence ID" value="GAA5109783.1"/>
    <property type="molecule type" value="Genomic_DNA"/>
</dbReference>
<reference evidence="2" key="1">
    <citation type="journal article" date="2019" name="Int. J. Syst. Evol. Microbiol.">
        <title>The Global Catalogue of Microorganisms (GCM) 10K type strain sequencing project: providing services to taxonomists for standard genome sequencing and annotation.</title>
        <authorList>
            <consortium name="The Broad Institute Genomics Platform"/>
            <consortium name="The Broad Institute Genome Sequencing Center for Infectious Disease"/>
            <person name="Wu L."/>
            <person name="Ma J."/>
        </authorList>
    </citation>
    <scope>NUCLEOTIDE SEQUENCE [LARGE SCALE GENOMIC DNA]</scope>
    <source>
        <strain evidence="2">JCM 18302</strain>
    </source>
</reference>
<proteinExistence type="predicted"/>
<dbReference type="InterPro" id="IPR009097">
    <property type="entry name" value="Cyclic_Pdiesterase"/>
</dbReference>
<evidence type="ECO:0008006" key="3">
    <source>
        <dbReference type="Google" id="ProtNLM"/>
    </source>
</evidence>